<accession>A0A6C1B3H9</accession>
<gene>
    <name evidence="6" type="ORF">G3580_10000</name>
</gene>
<dbReference type="KEGG" id="azq:G3580_10000"/>
<dbReference type="EMBL" id="CP048836">
    <property type="protein sequence ID" value="QID17943.1"/>
    <property type="molecule type" value="Genomic_DNA"/>
</dbReference>
<evidence type="ECO:0000256" key="3">
    <source>
        <dbReference type="ARBA" id="ARBA00023125"/>
    </source>
</evidence>
<feature type="domain" description="HTH lysR-type" evidence="5">
    <location>
        <begin position="1"/>
        <end position="58"/>
    </location>
</feature>
<protein>
    <submittedName>
        <fullName evidence="6">LysR family transcriptional regulator</fullName>
    </submittedName>
</protein>
<keyword evidence="2" id="KW-0805">Transcription regulation</keyword>
<dbReference type="InterPro" id="IPR000847">
    <property type="entry name" value="LysR_HTH_N"/>
</dbReference>
<comment type="similarity">
    <text evidence="1">Belongs to the LysR transcriptional regulatory family.</text>
</comment>
<dbReference type="Gene3D" id="1.10.10.10">
    <property type="entry name" value="Winged helix-like DNA-binding domain superfamily/Winged helix DNA-binding domain"/>
    <property type="match status" value="1"/>
</dbReference>
<organism evidence="6 7">
    <name type="scientific">Nitrogeniibacter mangrovi</name>
    <dbReference type="NCBI Taxonomy" id="2016596"/>
    <lineage>
        <taxon>Bacteria</taxon>
        <taxon>Pseudomonadati</taxon>
        <taxon>Pseudomonadota</taxon>
        <taxon>Betaproteobacteria</taxon>
        <taxon>Rhodocyclales</taxon>
        <taxon>Zoogloeaceae</taxon>
        <taxon>Nitrogeniibacter</taxon>
    </lineage>
</organism>
<name>A0A6C1B3H9_9RHOO</name>
<evidence type="ECO:0000256" key="1">
    <source>
        <dbReference type="ARBA" id="ARBA00009437"/>
    </source>
</evidence>
<dbReference type="AlphaFoldDB" id="A0A6C1B3H9"/>
<dbReference type="Proteomes" id="UP000501991">
    <property type="component" value="Chromosome"/>
</dbReference>
<proteinExistence type="inferred from homology"/>
<dbReference type="CDD" id="cd05466">
    <property type="entry name" value="PBP2_LTTR_substrate"/>
    <property type="match status" value="1"/>
</dbReference>
<keyword evidence="3" id="KW-0238">DNA-binding</keyword>
<dbReference type="Gene3D" id="3.40.190.290">
    <property type="match status" value="1"/>
</dbReference>
<dbReference type="InterPro" id="IPR005119">
    <property type="entry name" value="LysR_subst-bd"/>
</dbReference>
<reference evidence="6 7" key="1">
    <citation type="submission" date="2020-02" db="EMBL/GenBank/DDBJ databases">
        <title>Nitrogenibacter mangrovi gen. nov., sp. nov. isolated from mangrove sediment, a denitrifying betaproteobacterium.</title>
        <authorList>
            <person name="Liao H."/>
            <person name="Tian Y."/>
        </authorList>
    </citation>
    <scope>NUCLEOTIDE SEQUENCE [LARGE SCALE GENOMIC DNA]</scope>
    <source>
        <strain evidence="6 7">M9-3-2</strain>
    </source>
</reference>
<dbReference type="PROSITE" id="PS50931">
    <property type="entry name" value="HTH_LYSR"/>
    <property type="match status" value="1"/>
</dbReference>
<dbReference type="GO" id="GO:0003677">
    <property type="term" value="F:DNA binding"/>
    <property type="evidence" value="ECO:0007669"/>
    <property type="project" value="UniProtKB-KW"/>
</dbReference>
<dbReference type="SUPFAM" id="SSF53850">
    <property type="entry name" value="Periplasmic binding protein-like II"/>
    <property type="match status" value="1"/>
</dbReference>
<evidence type="ECO:0000313" key="7">
    <source>
        <dbReference type="Proteomes" id="UP000501991"/>
    </source>
</evidence>
<keyword evidence="7" id="KW-1185">Reference proteome</keyword>
<dbReference type="Pfam" id="PF03466">
    <property type="entry name" value="LysR_substrate"/>
    <property type="match status" value="1"/>
</dbReference>
<evidence type="ECO:0000256" key="4">
    <source>
        <dbReference type="ARBA" id="ARBA00023163"/>
    </source>
</evidence>
<evidence type="ECO:0000313" key="6">
    <source>
        <dbReference type="EMBL" id="QID17943.1"/>
    </source>
</evidence>
<dbReference type="PANTHER" id="PTHR30419">
    <property type="entry name" value="HTH-TYPE TRANSCRIPTIONAL REGULATOR YBHD"/>
    <property type="match status" value="1"/>
</dbReference>
<evidence type="ECO:0000256" key="2">
    <source>
        <dbReference type="ARBA" id="ARBA00023015"/>
    </source>
</evidence>
<keyword evidence="4" id="KW-0804">Transcription</keyword>
<sequence length="301" mass="32516">MIARKYLYLIALAREKHFGRAAASCHVSPSTLSAAIRDLESELGVAIVERGQQFAGLTPEGERVLRYAEAAASQAADLKQELAQMRDGGLSGQVRIGVIPTALTAVAAFSAAMARRHPLITLEVFSMSTGEILNHLRHYELEAGVIYLRSANEPDLDIVQVWEEDHVLLSGAAHAFEGRSAISWREAAELNLCLLTPDMQNRRTIDETFAAIGCHPKPTLETNSIVSLLAHVCSGGWSSIVPRSVLELIGTPEDMVVLPMTDPAVAWATGVVTLRRDPVSPAVEAMRVVANELTSAFGNDE</sequence>
<dbReference type="InterPro" id="IPR050950">
    <property type="entry name" value="HTH-type_LysR_regulators"/>
</dbReference>
<dbReference type="InterPro" id="IPR036388">
    <property type="entry name" value="WH-like_DNA-bd_sf"/>
</dbReference>
<dbReference type="Pfam" id="PF00126">
    <property type="entry name" value="HTH_1"/>
    <property type="match status" value="1"/>
</dbReference>
<dbReference type="PANTHER" id="PTHR30419:SF31">
    <property type="entry name" value="BLR3139 PROTEIN"/>
    <property type="match status" value="1"/>
</dbReference>
<dbReference type="SUPFAM" id="SSF46785">
    <property type="entry name" value="Winged helix' DNA-binding domain"/>
    <property type="match status" value="1"/>
</dbReference>
<dbReference type="GO" id="GO:0003700">
    <property type="term" value="F:DNA-binding transcription factor activity"/>
    <property type="evidence" value="ECO:0007669"/>
    <property type="project" value="InterPro"/>
</dbReference>
<evidence type="ECO:0000259" key="5">
    <source>
        <dbReference type="PROSITE" id="PS50931"/>
    </source>
</evidence>
<dbReference type="FunFam" id="1.10.10.10:FF:000001">
    <property type="entry name" value="LysR family transcriptional regulator"/>
    <property type="match status" value="1"/>
</dbReference>
<dbReference type="GO" id="GO:0005829">
    <property type="term" value="C:cytosol"/>
    <property type="evidence" value="ECO:0007669"/>
    <property type="project" value="TreeGrafter"/>
</dbReference>
<dbReference type="InterPro" id="IPR036390">
    <property type="entry name" value="WH_DNA-bd_sf"/>
</dbReference>
<dbReference type="RefSeq" id="WP_173765121.1">
    <property type="nucleotide sequence ID" value="NZ_CP048836.1"/>
</dbReference>